<reference evidence="6" key="1">
    <citation type="submission" date="2020-05" db="EMBL/GenBank/DDBJ databases">
        <authorList>
            <person name="Chiriac C."/>
            <person name="Salcher M."/>
            <person name="Ghai R."/>
            <person name="Kavagutti S V."/>
        </authorList>
    </citation>
    <scope>NUCLEOTIDE SEQUENCE</scope>
</reference>
<evidence type="ECO:0000256" key="1">
    <source>
        <dbReference type="ARBA" id="ARBA00022448"/>
    </source>
</evidence>
<keyword evidence="4" id="KW-0676">Redox-active center</keyword>
<dbReference type="GO" id="GO:0015035">
    <property type="term" value="F:protein-disulfide reductase activity"/>
    <property type="evidence" value="ECO:0007669"/>
    <property type="project" value="InterPro"/>
</dbReference>
<dbReference type="InterPro" id="IPR036249">
    <property type="entry name" value="Thioredoxin-like_sf"/>
</dbReference>
<protein>
    <submittedName>
        <fullName evidence="6">Unannotated protein</fullName>
    </submittedName>
</protein>
<dbReference type="CDD" id="cd02947">
    <property type="entry name" value="TRX_family"/>
    <property type="match status" value="1"/>
</dbReference>
<dbReference type="PANTHER" id="PTHR45663:SF40">
    <property type="entry name" value="THIOREDOXIN 2"/>
    <property type="match status" value="1"/>
</dbReference>
<evidence type="ECO:0000259" key="5">
    <source>
        <dbReference type="PROSITE" id="PS51352"/>
    </source>
</evidence>
<dbReference type="PROSITE" id="PS51352">
    <property type="entry name" value="THIOREDOXIN_2"/>
    <property type="match status" value="1"/>
</dbReference>
<dbReference type="GO" id="GO:0005829">
    <property type="term" value="C:cytosol"/>
    <property type="evidence" value="ECO:0007669"/>
    <property type="project" value="TreeGrafter"/>
</dbReference>
<dbReference type="SUPFAM" id="SSF52833">
    <property type="entry name" value="Thioredoxin-like"/>
    <property type="match status" value="1"/>
</dbReference>
<keyword evidence="2" id="KW-0249">Electron transport</keyword>
<keyword evidence="3" id="KW-1015">Disulfide bond</keyword>
<dbReference type="PRINTS" id="PR00421">
    <property type="entry name" value="THIOREDOXIN"/>
</dbReference>
<organism evidence="6">
    <name type="scientific">freshwater metagenome</name>
    <dbReference type="NCBI Taxonomy" id="449393"/>
    <lineage>
        <taxon>unclassified sequences</taxon>
        <taxon>metagenomes</taxon>
        <taxon>ecological metagenomes</taxon>
    </lineage>
</organism>
<dbReference type="InterPro" id="IPR005746">
    <property type="entry name" value="Thioredoxin"/>
</dbReference>
<dbReference type="NCBIfam" id="TIGR01068">
    <property type="entry name" value="thioredoxin"/>
    <property type="match status" value="1"/>
</dbReference>
<dbReference type="InterPro" id="IPR013766">
    <property type="entry name" value="Thioredoxin_domain"/>
</dbReference>
<evidence type="ECO:0000256" key="3">
    <source>
        <dbReference type="ARBA" id="ARBA00023157"/>
    </source>
</evidence>
<dbReference type="EMBL" id="CAEZTC010000109">
    <property type="protein sequence ID" value="CAB4562314.1"/>
    <property type="molecule type" value="Genomic_DNA"/>
</dbReference>
<evidence type="ECO:0000256" key="2">
    <source>
        <dbReference type="ARBA" id="ARBA00022982"/>
    </source>
</evidence>
<keyword evidence="1" id="KW-0813">Transport</keyword>
<dbReference type="Gene3D" id="3.40.30.10">
    <property type="entry name" value="Glutaredoxin"/>
    <property type="match status" value="1"/>
</dbReference>
<evidence type="ECO:0000313" key="6">
    <source>
        <dbReference type="EMBL" id="CAB4562314.1"/>
    </source>
</evidence>
<evidence type="ECO:0000256" key="4">
    <source>
        <dbReference type="ARBA" id="ARBA00023284"/>
    </source>
</evidence>
<dbReference type="AlphaFoldDB" id="A0A6J6DGC4"/>
<feature type="domain" description="Thioredoxin" evidence="5">
    <location>
        <begin position="1"/>
        <end position="105"/>
    </location>
</feature>
<dbReference type="InterPro" id="IPR017937">
    <property type="entry name" value="Thioredoxin_CS"/>
</dbReference>
<dbReference type="PIRSF" id="PIRSF000077">
    <property type="entry name" value="Thioredoxin"/>
    <property type="match status" value="1"/>
</dbReference>
<dbReference type="PROSITE" id="PS00194">
    <property type="entry name" value="THIOREDOXIN_1"/>
    <property type="match status" value="1"/>
</dbReference>
<proteinExistence type="predicted"/>
<sequence>MTTMTLTEQNFEETVLAEGITIVDFWAEWCGPCKMFGPIFEKSSDAHPTIRFGKVDTEAEQGLAAALQIRSIPTIMIFRDGVLLFNQAGALPEHSLEQVIASAEALDMDAIRAEIAEAEKAEQGS</sequence>
<gene>
    <name evidence="6" type="ORF">UFOPK1572_00919</name>
</gene>
<dbReference type="Pfam" id="PF00085">
    <property type="entry name" value="Thioredoxin"/>
    <property type="match status" value="1"/>
</dbReference>
<accession>A0A6J6DGC4</accession>
<name>A0A6J6DGC4_9ZZZZ</name>
<dbReference type="PANTHER" id="PTHR45663">
    <property type="entry name" value="GEO12009P1"/>
    <property type="match status" value="1"/>
</dbReference>